<evidence type="ECO:0008006" key="4">
    <source>
        <dbReference type="Google" id="ProtNLM"/>
    </source>
</evidence>
<dbReference type="EMBL" id="MFEL01000008">
    <property type="protein sequence ID" value="OGE81414.1"/>
    <property type="molecule type" value="Genomic_DNA"/>
</dbReference>
<keyword evidence="1" id="KW-0472">Membrane</keyword>
<evidence type="ECO:0000256" key="1">
    <source>
        <dbReference type="SAM" id="Phobius"/>
    </source>
</evidence>
<feature type="transmembrane region" description="Helical" evidence="1">
    <location>
        <begin position="135"/>
        <end position="154"/>
    </location>
</feature>
<dbReference type="STRING" id="1817825.A2720_02645"/>
<protein>
    <recommendedName>
        <fullName evidence="4">Rod shape-determining protein MreD</fullName>
    </recommendedName>
</protein>
<proteinExistence type="predicted"/>
<keyword evidence="1" id="KW-0812">Transmembrane</keyword>
<reference evidence="2 3" key="1">
    <citation type="journal article" date="2016" name="Nat. Commun.">
        <title>Thousands of microbial genomes shed light on interconnected biogeochemical processes in an aquifer system.</title>
        <authorList>
            <person name="Anantharaman K."/>
            <person name="Brown C.T."/>
            <person name="Hug L.A."/>
            <person name="Sharon I."/>
            <person name="Castelle C.J."/>
            <person name="Probst A.J."/>
            <person name="Thomas B.C."/>
            <person name="Singh A."/>
            <person name="Wilkins M.J."/>
            <person name="Karaoz U."/>
            <person name="Brodie E.L."/>
            <person name="Williams K.H."/>
            <person name="Hubbard S.S."/>
            <person name="Banfield J.F."/>
        </authorList>
    </citation>
    <scope>NUCLEOTIDE SEQUENCE [LARGE SCALE GENOMIC DNA]</scope>
</reference>
<evidence type="ECO:0000313" key="3">
    <source>
        <dbReference type="Proteomes" id="UP000178892"/>
    </source>
</evidence>
<feature type="transmembrane region" description="Helical" evidence="1">
    <location>
        <begin position="95"/>
        <end position="115"/>
    </location>
</feature>
<accession>A0A1F5NV20</accession>
<comment type="caution">
    <text evidence="2">The sequence shown here is derived from an EMBL/GenBank/DDBJ whole genome shotgun (WGS) entry which is preliminary data.</text>
</comment>
<dbReference type="Proteomes" id="UP000178892">
    <property type="component" value="Unassembled WGS sequence"/>
</dbReference>
<gene>
    <name evidence="2" type="ORF">A2720_02645</name>
</gene>
<organism evidence="2 3">
    <name type="scientific">Candidatus Doudnabacteria bacterium RIFCSPHIGHO2_01_FULL_46_24</name>
    <dbReference type="NCBI Taxonomy" id="1817825"/>
    <lineage>
        <taxon>Bacteria</taxon>
        <taxon>Candidatus Doudnaibacteriota</taxon>
    </lineage>
</organism>
<keyword evidence="1" id="KW-1133">Transmembrane helix</keyword>
<name>A0A1F5NV20_9BACT</name>
<evidence type="ECO:0000313" key="2">
    <source>
        <dbReference type="EMBL" id="OGE81414.1"/>
    </source>
</evidence>
<sequence>MIIFILAALVLLMIQGGLSQAFGLTGNTVLLFGLSAIFYSKKNPLTISLVLGLMMDLASGLPDGIFLVAAPVTIFSLKSALNRFFSKRDQRYIEFLLVLASVLTFYLISISMIGLFNLLNLSAYVNWKRLIFDKLWLDLVLSAIFYYPVVWYHNRTLKLSRHARPV</sequence>
<dbReference type="AlphaFoldDB" id="A0A1F5NV20"/>